<dbReference type="EMBL" id="CCYD01003042">
    <property type="protein sequence ID" value="CEG48889.1"/>
    <property type="molecule type" value="Genomic_DNA"/>
</dbReference>
<organism evidence="1 2">
    <name type="scientific">Plasmopara halstedii</name>
    <name type="common">Downy mildew of sunflower</name>
    <dbReference type="NCBI Taxonomy" id="4781"/>
    <lineage>
        <taxon>Eukaryota</taxon>
        <taxon>Sar</taxon>
        <taxon>Stramenopiles</taxon>
        <taxon>Oomycota</taxon>
        <taxon>Peronosporomycetes</taxon>
        <taxon>Peronosporales</taxon>
        <taxon>Peronosporaceae</taxon>
        <taxon>Plasmopara</taxon>
    </lineage>
</organism>
<keyword evidence="2" id="KW-1185">Reference proteome</keyword>
<name>A0A0P1B459_PLAHL</name>
<dbReference type="GeneID" id="36401739"/>
<evidence type="ECO:0000313" key="2">
    <source>
        <dbReference type="Proteomes" id="UP000054928"/>
    </source>
</evidence>
<evidence type="ECO:0000313" key="1">
    <source>
        <dbReference type="EMBL" id="CEG48889.1"/>
    </source>
</evidence>
<reference evidence="2" key="1">
    <citation type="submission" date="2014-09" db="EMBL/GenBank/DDBJ databases">
        <authorList>
            <person name="Sharma Rahul"/>
            <person name="Thines Marco"/>
        </authorList>
    </citation>
    <scope>NUCLEOTIDE SEQUENCE [LARGE SCALE GENOMIC DNA]</scope>
</reference>
<accession>A0A0P1B459</accession>
<dbReference type="AlphaFoldDB" id="A0A0P1B459"/>
<sequence length="56" mass="6950">MLRSDLLTQIWRDVVPWRRHRQVKPRLNHLKVLLLQRHQTRMNPGRDNAWWGLLDE</sequence>
<dbReference type="RefSeq" id="XP_024585258.1">
    <property type="nucleotide sequence ID" value="XM_024720017.1"/>
</dbReference>
<dbReference type="Proteomes" id="UP000054928">
    <property type="component" value="Unassembled WGS sequence"/>
</dbReference>
<proteinExistence type="predicted"/>
<protein>
    <submittedName>
        <fullName evidence="1">Uncharacterized protein</fullName>
    </submittedName>
</protein>